<dbReference type="AlphaFoldDB" id="R1CB99"/>
<keyword evidence="3" id="KW-1185">Reference proteome</keyword>
<feature type="chain" id="PRO_5004357286" evidence="1">
    <location>
        <begin position="27"/>
        <end position="43"/>
    </location>
</feature>
<accession>R1CB99</accession>
<dbReference type="STRING" id="1304284.L21TH_2419"/>
<gene>
    <name evidence="2" type="ORF">L21TH_2419</name>
</gene>
<sequence>MKTRKVLLVLCIVSLLTVGLTSIASAEGAEDPWPWSIGTVEAE</sequence>
<comment type="caution">
    <text evidence="2">The sequence shown here is derived from an EMBL/GenBank/DDBJ whole genome shotgun (WGS) entry which is preliminary data.</text>
</comment>
<name>R1CB99_9FIRM</name>
<evidence type="ECO:0000256" key="1">
    <source>
        <dbReference type="SAM" id="SignalP"/>
    </source>
</evidence>
<feature type="signal peptide" evidence="1">
    <location>
        <begin position="1"/>
        <end position="26"/>
    </location>
</feature>
<dbReference type="RefSeq" id="WP_006316921.1">
    <property type="nucleotide sequence ID" value="NZ_ARZA01000267.1"/>
</dbReference>
<evidence type="ECO:0000313" key="3">
    <source>
        <dbReference type="Proteomes" id="UP000013378"/>
    </source>
</evidence>
<protein>
    <submittedName>
        <fullName evidence="2">Uncharacterized protein</fullName>
    </submittedName>
</protein>
<organism evidence="2 3">
    <name type="scientific">Caldisalinibacter kiritimatiensis</name>
    <dbReference type="NCBI Taxonomy" id="1304284"/>
    <lineage>
        <taxon>Bacteria</taxon>
        <taxon>Bacillati</taxon>
        <taxon>Bacillota</taxon>
        <taxon>Tissierellia</taxon>
        <taxon>Tissierellales</taxon>
        <taxon>Thermohalobacteraceae</taxon>
        <taxon>Caldisalinibacter</taxon>
    </lineage>
</organism>
<reference evidence="2 3" key="1">
    <citation type="journal article" date="2015" name="Geomicrobiol. J.">
        <title>Caldisalinibacter kiritimatiensis gen. nov., sp. nov., a moderately thermohalophilic thiosulfate-reducing bacterium from a hypersaline microbial mat.</title>
        <authorList>
            <person name="Ben Hania W."/>
            <person name="Joseph M."/>
            <person name="Fiebig A."/>
            <person name="Bunk B."/>
            <person name="Klenk H.-P."/>
            <person name="Fardeau M.-L."/>
            <person name="Spring S."/>
        </authorList>
    </citation>
    <scope>NUCLEOTIDE SEQUENCE [LARGE SCALE GENOMIC DNA]</scope>
    <source>
        <strain evidence="2 3">L21-TH-D2</strain>
    </source>
</reference>
<keyword evidence="1" id="KW-0732">Signal</keyword>
<proteinExistence type="predicted"/>
<dbReference type="Proteomes" id="UP000013378">
    <property type="component" value="Unassembled WGS sequence"/>
</dbReference>
<dbReference type="EMBL" id="ARZA01000267">
    <property type="protein sequence ID" value="EOC99584.1"/>
    <property type="molecule type" value="Genomic_DNA"/>
</dbReference>
<evidence type="ECO:0000313" key="2">
    <source>
        <dbReference type="EMBL" id="EOC99584.1"/>
    </source>
</evidence>